<sequence length="112" mass="12514">HDPLWTAGSETFIHELIEKAGGVNICQNITGYTTISIEQVVAHNPEVIIASEFSYAWAMSETSLNSTDARQNGRIYQGDDDLVQRPGPRLVEGLEWFAHFIHPEIFDEPEGS</sequence>
<evidence type="ECO:0000259" key="1">
    <source>
        <dbReference type="PROSITE" id="PS50983"/>
    </source>
</evidence>
<evidence type="ECO:0000313" key="2">
    <source>
        <dbReference type="EMBL" id="GAI33511.1"/>
    </source>
</evidence>
<dbReference type="PROSITE" id="PS50983">
    <property type="entry name" value="FE_B12_PBP"/>
    <property type="match status" value="1"/>
</dbReference>
<dbReference type="InterPro" id="IPR050902">
    <property type="entry name" value="ABC_Transporter_SBP"/>
</dbReference>
<comment type="caution">
    <text evidence="2">The sequence shown here is derived from an EMBL/GenBank/DDBJ whole genome shotgun (WGS) entry which is preliminary data.</text>
</comment>
<name>X1NTI5_9ZZZZ</name>
<dbReference type="InterPro" id="IPR002491">
    <property type="entry name" value="ABC_transptr_periplasmic_BD"/>
</dbReference>
<dbReference type="Gene3D" id="3.40.50.1980">
    <property type="entry name" value="Nitrogenase molybdenum iron protein domain"/>
    <property type="match status" value="1"/>
</dbReference>
<feature type="non-terminal residue" evidence="2">
    <location>
        <position position="1"/>
    </location>
</feature>
<dbReference type="PANTHER" id="PTHR30535">
    <property type="entry name" value="VITAMIN B12-BINDING PROTEIN"/>
    <property type="match status" value="1"/>
</dbReference>
<gene>
    <name evidence="2" type="ORF">S06H3_51021</name>
</gene>
<proteinExistence type="predicted"/>
<accession>X1NTI5</accession>
<dbReference type="EMBL" id="BARV01032348">
    <property type="protein sequence ID" value="GAI33511.1"/>
    <property type="molecule type" value="Genomic_DNA"/>
</dbReference>
<dbReference type="AlphaFoldDB" id="X1NTI5"/>
<feature type="domain" description="Fe/B12 periplasmic-binding" evidence="1">
    <location>
        <begin position="1"/>
        <end position="105"/>
    </location>
</feature>
<organism evidence="2">
    <name type="scientific">marine sediment metagenome</name>
    <dbReference type="NCBI Taxonomy" id="412755"/>
    <lineage>
        <taxon>unclassified sequences</taxon>
        <taxon>metagenomes</taxon>
        <taxon>ecological metagenomes</taxon>
    </lineage>
</organism>
<dbReference type="SUPFAM" id="SSF53807">
    <property type="entry name" value="Helical backbone' metal receptor"/>
    <property type="match status" value="1"/>
</dbReference>
<dbReference type="PANTHER" id="PTHR30535:SF34">
    <property type="entry name" value="MOLYBDATE-BINDING PROTEIN MOLA"/>
    <property type="match status" value="1"/>
</dbReference>
<protein>
    <recommendedName>
        <fullName evidence="1">Fe/B12 periplasmic-binding domain-containing protein</fullName>
    </recommendedName>
</protein>
<reference evidence="2" key="1">
    <citation type="journal article" date="2014" name="Front. Microbiol.">
        <title>High frequency of phylogenetically diverse reductive dehalogenase-homologous genes in deep subseafloor sedimentary metagenomes.</title>
        <authorList>
            <person name="Kawai M."/>
            <person name="Futagami T."/>
            <person name="Toyoda A."/>
            <person name="Takaki Y."/>
            <person name="Nishi S."/>
            <person name="Hori S."/>
            <person name="Arai W."/>
            <person name="Tsubouchi T."/>
            <person name="Morono Y."/>
            <person name="Uchiyama I."/>
            <person name="Ito T."/>
            <person name="Fujiyama A."/>
            <person name="Inagaki F."/>
            <person name="Takami H."/>
        </authorList>
    </citation>
    <scope>NUCLEOTIDE SEQUENCE</scope>
    <source>
        <strain evidence="2">Expedition CK06-06</strain>
    </source>
</reference>